<reference evidence="3" key="1">
    <citation type="journal article" date="2017" name="bioRxiv">
        <title>Conservation of a gene cluster reveals novel cercosporin biosynthetic mechanisms and extends production to the genus Colletotrichum.</title>
        <authorList>
            <person name="de Jonge R."/>
            <person name="Ebert M.K."/>
            <person name="Huitt-Roehl C.R."/>
            <person name="Pal P."/>
            <person name="Suttle J.C."/>
            <person name="Spanner R.E."/>
            <person name="Neubauer J.D."/>
            <person name="Jurick W.M.II."/>
            <person name="Stott K.A."/>
            <person name="Secor G.A."/>
            <person name="Thomma B.P.H.J."/>
            <person name="Van de Peer Y."/>
            <person name="Townsend C.A."/>
            <person name="Bolton M.D."/>
        </authorList>
    </citation>
    <scope>NUCLEOTIDE SEQUENCE [LARGE SCALE GENOMIC DNA]</scope>
    <source>
        <strain evidence="3">CBS538.71</strain>
    </source>
</reference>
<feature type="region of interest" description="Disordered" evidence="1">
    <location>
        <begin position="1"/>
        <end position="22"/>
    </location>
</feature>
<feature type="region of interest" description="Disordered" evidence="1">
    <location>
        <begin position="453"/>
        <end position="475"/>
    </location>
</feature>
<feature type="compositionally biased region" description="Low complexity" evidence="1">
    <location>
        <begin position="999"/>
        <end position="1040"/>
    </location>
</feature>
<feature type="compositionally biased region" description="Basic residues" evidence="1">
    <location>
        <begin position="403"/>
        <end position="414"/>
    </location>
</feature>
<feature type="region of interest" description="Disordered" evidence="1">
    <location>
        <begin position="581"/>
        <end position="601"/>
    </location>
</feature>
<comment type="caution">
    <text evidence="2">The sequence shown here is derived from an EMBL/GenBank/DDBJ whole genome shotgun (WGS) entry which is preliminary data.</text>
</comment>
<dbReference type="Proteomes" id="UP000237631">
    <property type="component" value="Unassembled WGS sequence"/>
</dbReference>
<gene>
    <name evidence="2" type="ORF">CBER1_01658</name>
</gene>
<accession>A0A2S6CH34</accession>
<feature type="region of interest" description="Disordered" evidence="1">
    <location>
        <begin position="1228"/>
        <end position="1254"/>
    </location>
</feature>
<evidence type="ECO:0000256" key="1">
    <source>
        <dbReference type="SAM" id="MobiDB-lite"/>
    </source>
</evidence>
<organism evidence="2 3">
    <name type="scientific">Cercospora berteroae</name>
    <dbReference type="NCBI Taxonomy" id="357750"/>
    <lineage>
        <taxon>Eukaryota</taxon>
        <taxon>Fungi</taxon>
        <taxon>Dikarya</taxon>
        <taxon>Ascomycota</taxon>
        <taxon>Pezizomycotina</taxon>
        <taxon>Dothideomycetes</taxon>
        <taxon>Dothideomycetidae</taxon>
        <taxon>Mycosphaerellales</taxon>
        <taxon>Mycosphaerellaceae</taxon>
        <taxon>Cercospora</taxon>
    </lineage>
</organism>
<feature type="compositionally biased region" description="Polar residues" evidence="1">
    <location>
        <begin position="1041"/>
        <end position="1053"/>
    </location>
</feature>
<protein>
    <submittedName>
        <fullName evidence="2">Uncharacterized protein</fullName>
    </submittedName>
</protein>
<dbReference type="OrthoDB" id="3648596at2759"/>
<feature type="compositionally biased region" description="Low complexity" evidence="1">
    <location>
        <begin position="297"/>
        <end position="307"/>
    </location>
</feature>
<keyword evidence="3" id="KW-1185">Reference proteome</keyword>
<feature type="region of interest" description="Disordered" evidence="1">
    <location>
        <begin position="78"/>
        <end position="112"/>
    </location>
</feature>
<dbReference type="EMBL" id="PNEN01000421">
    <property type="protein sequence ID" value="PPJ59027.1"/>
    <property type="molecule type" value="Genomic_DNA"/>
</dbReference>
<feature type="region of interest" description="Disordered" evidence="1">
    <location>
        <begin position="395"/>
        <end position="416"/>
    </location>
</feature>
<feature type="region of interest" description="Disordered" evidence="1">
    <location>
        <begin position="269"/>
        <end position="358"/>
    </location>
</feature>
<name>A0A2S6CH34_9PEZI</name>
<evidence type="ECO:0000313" key="2">
    <source>
        <dbReference type="EMBL" id="PPJ59027.1"/>
    </source>
</evidence>
<feature type="region of interest" description="Disordered" evidence="1">
    <location>
        <begin position="994"/>
        <end position="1074"/>
    </location>
</feature>
<proteinExistence type="predicted"/>
<feature type="compositionally biased region" description="Basic and acidic residues" evidence="1">
    <location>
        <begin position="231"/>
        <end position="249"/>
    </location>
</feature>
<feature type="region of interest" description="Disordered" evidence="1">
    <location>
        <begin position="217"/>
        <end position="253"/>
    </location>
</feature>
<sequence>MSVSDEVMLHSPASSGDFEEGGLDVVDSLDGSLGAMPGPEYASTIASPSQLLRIENTTGGSVPYQLQSAGDELEQYTESCPYPTPLPSRSSSPVRRDCPPLEPKQDASRFWPTPNGVNPIGAPELDLLAVQQMSQNLFVGIMQLTPQQSQLEVISSSPESLAPATPVHNENVTERGTFNMETPLGYAKSAALDFGTEMLNNLDDLLAAGPIVDPAYNNILPKTPSPPDSPPLRREQATTRASFNDRLDDLPASERTLDDELLDMAEKIEMPPSDMQPPPRDASAWKTTTVSDDLKKNNLPNRPRPLLQPAETRKVHPGAPTNTDSDRARSAERASESDVEVIVLGEPSPYERPTPSQFESDLQTGAAKVIKLLSDQPAPCQWACIRKKSFLQSVATEPDAKPRAGKRKKQKRARDARMPVGGTGFVEEVPSTQVQSILENIEKQSGVAAKVECSKPPLTGTPSTEVREAEPQANDTVSTLNTTLCPTTIHEDVKMPDVGMKVDVERNVIPETDGNTSVATIQEILEMDAQLPALTERPIVEKPAGRPVSIAAVLSASPILPAFGEDKSKCLKVTSECGLPKDQSVPHEKESPVSKSTSPQATADALKILGDAGDVKNPRKATDAGCQMDSEPWPCAEPGCIRPSERCLINERNLGCESFEALDSGRTTMHSSTSVSPVGSPYCWRCRLEHKTRRKQSTSWAMREAFRKQEEASWLLEERRRIERCRSDGLTKRALKTAAKKRKRAEMRSGARGCAILPDRWTMEAATGPAEIFASAQQTYGGDEAEVIAGVCPSSVGVTLPSVDDSMPNTDNRMAKLEAKPPRMAIPPGAASNVETAVSAQYPIQNPSPTALCEEATTGNPVTLPEHREQGDAVLIPAGAGPEDVPLKQDESIHASDQPLPVTVGEQGPRLPTRDTVIIECPASPRPRPAMPDFQACMTRMTADNMIPTSGSGLLLTMPISVDSPPPYEVPTSKHLHVESFSTAAPGNVCEKEIEPRLTSSPSSVPGSSSPVPTTTFTPVHDLSGSPNSSPRTSSSRYASHTPSPLRSVQSVEETPPTSPSPHGHTSSNHDRELIDSPPELKAMAVVSADTLVRIPQKPSPEASPISLRLEEEVTDPLASTVLEAIENHRKSHDAQTPVHLHFCSCGRGLARFPEKLPCSRCLNEDYWRYLDELDVENKENIPVSATTSDSEHEPARSHDLCRLCRSLVTFDEQGLCVPCANPILTGSGESSRTRKRRRVKQGTQQRLRESSELSVEADGAVSVERGVLNPKRRPLKGILKRR</sequence>
<evidence type="ECO:0000313" key="3">
    <source>
        <dbReference type="Proteomes" id="UP000237631"/>
    </source>
</evidence>
<feature type="compositionally biased region" description="Basic and acidic residues" evidence="1">
    <location>
        <begin position="94"/>
        <end position="107"/>
    </location>
</feature>
<feature type="compositionally biased region" description="Basic and acidic residues" evidence="1">
    <location>
        <begin position="324"/>
        <end position="336"/>
    </location>
</feature>